<evidence type="ECO:0000256" key="4">
    <source>
        <dbReference type="ARBA" id="ARBA00022449"/>
    </source>
</evidence>
<evidence type="ECO:0000256" key="14">
    <source>
        <dbReference type="SAM" id="MobiDB-lite"/>
    </source>
</evidence>
<evidence type="ECO:0000256" key="12">
    <source>
        <dbReference type="ARBA" id="ARBA00049347"/>
    </source>
</evidence>
<feature type="domain" description="Band 3 cytoplasmic" evidence="16">
    <location>
        <begin position="350"/>
        <end position="446"/>
    </location>
</feature>
<reference evidence="17" key="2">
    <citation type="submission" date="2025-08" db="UniProtKB">
        <authorList>
            <consortium name="Ensembl"/>
        </authorList>
    </citation>
    <scope>IDENTIFICATION</scope>
</reference>
<dbReference type="AlphaFoldDB" id="A0A8K9VFM5"/>
<dbReference type="InterPro" id="IPR001717">
    <property type="entry name" value="Anion_exchange"/>
</dbReference>
<evidence type="ECO:0000256" key="11">
    <source>
        <dbReference type="ARBA" id="ARBA00045591"/>
    </source>
</evidence>
<dbReference type="InterPro" id="IPR013769">
    <property type="entry name" value="Band3_cytoplasmic_dom"/>
</dbReference>
<evidence type="ECO:0000256" key="6">
    <source>
        <dbReference type="ARBA" id="ARBA00022681"/>
    </source>
</evidence>
<evidence type="ECO:0000259" key="15">
    <source>
        <dbReference type="Pfam" id="PF00955"/>
    </source>
</evidence>
<sequence>MVAAQNRVQTLLGKDNSAKGKKVETTIHHTKQPQLSGSVSMIEIKYNMISMMGFHTYSSIPSALSVIPPCVPLPWCPTSAGPPSMNTRGWFRRNPLHPAPRTSYDMRERVCIGSMTAVETAVYRKVPTDEAEAQMLASSDLDDMKSHRFEDNPGMRRHLVKKSSRCQLTQNSKSSPPQSSLKRKKRVFVELNELIVDKNQKMRWKETARWIKFEEDVEEETDRWGKPHVASLSFRSLLELRRTITHGVVLLDLEQTTLPGIANLVVETMIISDQIRAEDRANVLRALLLKHHHPNDEKEGLFHRNHSTKSLHGSFQRNHNHVPETTVPLVAEDPTEHWSQRSSTVCHSSGCVEFLEQPAMAFIRLSEAVLLESVLEVPVPVRFLFALLGPAQSNMDYHEIGRSFSTLMSDKNFHEVAYFADDRQDLLNGINEFLDCSIVIPPSDVEGKDLLKTVASFQKQMLRKRKERENIKTHTTPWTDQETKAHMYPFREVDPMKRSGIPFGGLIHDIRRRYPRYASDIKDALDSQCIAAVIFIYFAALSPTITFGGLLGEKTEGMMGVSELIISTATLGVLFSLMAGQPLLIIGFSGPLLVFEEAFYKFCQAQGFEYLTGRVWVGFWLVFIVLLIVAAEGSFLVKYISPFTQEIFAFLISLIFIYETFSKLIKVFQEHPLMRSYPPAFGLPGMEFTNPTDPHGPILNQPNTALMSFILMLGTFFVAYFLRKLRNSRFLGGKARRIIGDFGIPISILFSVLLSYSVPDTYTQKLNVPSGFSVTSPDKRGWFISPFGDLKPFPAWMMGASVVPALLVFILIFMETQITTLIVSKKERRLVKGSGFHLDLLLIVTLGAMCPLLGLPWLTAATVRSVTHVNALTVMSKATAPGEKPVIQEVKEQRLTGLVVAVLVGMSLVMTDVLRHIPLAVLFGIFLYMGVTSITGIQLYERITLMFTPAKHHPDHIYVTKVKTWRMNMFTIIQLACIMLLWVVKSTVVSLAFPFILIMTVPLRRLILSRIFEERELQAVGGHSWNYLNSGPIIWSGQHWVAH</sequence>
<feature type="compositionally biased region" description="Basic and acidic residues" evidence="14">
    <location>
        <begin position="144"/>
        <end position="154"/>
    </location>
</feature>
<evidence type="ECO:0000256" key="2">
    <source>
        <dbReference type="ARBA" id="ARBA00010993"/>
    </source>
</evidence>
<dbReference type="InterPro" id="IPR016152">
    <property type="entry name" value="PTrfase/Anion_transptr"/>
</dbReference>
<feature type="transmembrane region" description="Helical" evidence="13">
    <location>
        <begin position="564"/>
        <end position="595"/>
    </location>
</feature>
<comment type="subcellular location">
    <subcellularLocation>
        <location evidence="1">Cell membrane</location>
        <topology evidence="1">Multi-pass membrane protein</topology>
    </subcellularLocation>
    <subcellularLocation>
        <location evidence="13">Membrane</location>
        <topology evidence="13">Multi-pass membrane protein</topology>
    </subcellularLocation>
</comment>
<dbReference type="SUPFAM" id="SSF55804">
    <property type="entry name" value="Phoshotransferase/anion transport protein"/>
    <property type="match status" value="1"/>
</dbReference>
<evidence type="ECO:0000256" key="1">
    <source>
        <dbReference type="ARBA" id="ARBA00004651"/>
    </source>
</evidence>
<protein>
    <recommendedName>
        <fullName evidence="13">Anion exchange protein</fullName>
    </recommendedName>
</protein>
<feature type="compositionally biased region" description="Polar residues" evidence="14">
    <location>
        <begin position="165"/>
        <end position="180"/>
    </location>
</feature>
<dbReference type="GO" id="GO:0051453">
    <property type="term" value="P:regulation of intracellular pH"/>
    <property type="evidence" value="ECO:0007669"/>
    <property type="project" value="TreeGrafter"/>
</dbReference>
<feature type="region of interest" description="Disordered" evidence="14">
    <location>
        <begin position="144"/>
        <end position="183"/>
    </location>
</feature>
<evidence type="ECO:0000256" key="13">
    <source>
        <dbReference type="RuleBase" id="RU362035"/>
    </source>
</evidence>
<proteinExistence type="inferred from homology"/>
<feature type="domain" description="Bicarbonate transporter-like transmembrane" evidence="15">
    <location>
        <begin position="699"/>
        <end position="1020"/>
    </location>
</feature>
<comment type="function">
    <text evidence="11">Sodium-independent anion exchanger which mediates the electroneutral exchange of chloride for bicarbonate ions across the cell membrane. May be involved in the regulation of intracellular pH, and the modulation of cardiac action potential.</text>
</comment>
<evidence type="ECO:0000259" key="16">
    <source>
        <dbReference type="Pfam" id="PF07565"/>
    </source>
</evidence>
<dbReference type="FunFam" id="1.10.287.570:FF:000001">
    <property type="entry name" value="Anion exchange protein"/>
    <property type="match status" value="1"/>
</dbReference>
<feature type="transmembrane region" description="Helical" evidence="13">
    <location>
        <begin position="921"/>
        <end position="940"/>
    </location>
</feature>
<evidence type="ECO:0000313" key="17">
    <source>
        <dbReference type="Ensembl" id="ENSOMYP00000121962.1"/>
    </source>
</evidence>
<feature type="transmembrane region" description="Helical" evidence="13">
    <location>
        <begin position="835"/>
        <end position="858"/>
    </location>
</feature>
<keyword evidence="5" id="KW-1003">Cell membrane</keyword>
<comment type="catalytic activity">
    <reaction evidence="12">
        <text>hydrogencarbonate(in) + chloride(out) = hydrogencarbonate(out) + chloride(in)</text>
        <dbReference type="Rhea" id="RHEA:72363"/>
        <dbReference type="ChEBI" id="CHEBI:17544"/>
        <dbReference type="ChEBI" id="CHEBI:17996"/>
    </reaction>
</comment>
<dbReference type="NCBIfam" id="TIGR00834">
    <property type="entry name" value="ae"/>
    <property type="match status" value="1"/>
</dbReference>
<feature type="transmembrane region" description="Helical" evidence="13">
    <location>
        <begin position="742"/>
        <end position="759"/>
    </location>
</feature>
<keyword evidence="7 13" id="KW-0812">Transmembrane</keyword>
<dbReference type="InterPro" id="IPR011531">
    <property type="entry name" value="HCO3_transpt-like_TM_dom"/>
</dbReference>
<evidence type="ECO:0000256" key="8">
    <source>
        <dbReference type="ARBA" id="ARBA00022989"/>
    </source>
</evidence>
<dbReference type="GO" id="GO:0005886">
    <property type="term" value="C:plasma membrane"/>
    <property type="evidence" value="ECO:0007669"/>
    <property type="project" value="UniProtKB-SubCell"/>
</dbReference>
<dbReference type="Pfam" id="PF07565">
    <property type="entry name" value="Band_3_cyto"/>
    <property type="match status" value="2"/>
</dbReference>
<feature type="region of interest" description="Disordered" evidence="14">
    <location>
        <begin position="1"/>
        <end position="22"/>
    </location>
</feature>
<accession>A0A8K9VFM5</accession>
<feature type="transmembrane region" description="Helical" evidence="13">
    <location>
        <begin position="647"/>
        <end position="665"/>
    </location>
</feature>
<keyword evidence="8 13" id="KW-1133">Transmembrane helix</keyword>
<dbReference type="Pfam" id="PF00955">
    <property type="entry name" value="HCO3_cotransp"/>
    <property type="match status" value="2"/>
</dbReference>
<feature type="transmembrane region" description="Helical" evidence="13">
    <location>
        <begin position="972"/>
        <end position="1001"/>
    </location>
</feature>
<feature type="transmembrane region" description="Helical" evidence="13">
    <location>
        <begin position="530"/>
        <end position="552"/>
    </location>
</feature>
<dbReference type="Proteomes" id="UP000694395">
    <property type="component" value="Chromosome 3"/>
</dbReference>
<feature type="transmembrane region" description="Helical" evidence="13">
    <location>
        <begin position="704"/>
        <end position="722"/>
    </location>
</feature>
<dbReference type="Gene3D" id="1.10.287.570">
    <property type="entry name" value="Helical hairpin bin"/>
    <property type="match status" value="1"/>
</dbReference>
<name>A0A8K9VFM5_ONCMY</name>
<dbReference type="PROSITE" id="PS00220">
    <property type="entry name" value="ANION_EXCHANGER_2"/>
    <property type="match status" value="1"/>
</dbReference>
<dbReference type="GeneTree" id="ENSGT00940000159765"/>
<keyword evidence="4" id="KW-0050">Antiport</keyword>
<evidence type="ECO:0000256" key="5">
    <source>
        <dbReference type="ARBA" id="ARBA00022475"/>
    </source>
</evidence>
<dbReference type="GO" id="GO:0008509">
    <property type="term" value="F:monoatomic anion transmembrane transporter activity"/>
    <property type="evidence" value="ECO:0007669"/>
    <property type="project" value="InterPro"/>
</dbReference>
<reference evidence="17" key="3">
    <citation type="submission" date="2025-09" db="UniProtKB">
        <authorList>
            <consortium name="Ensembl"/>
        </authorList>
    </citation>
    <scope>IDENTIFICATION</scope>
</reference>
<organism evidence="17 18">
    <name type="scientific">Oncorhynchus mykiss</name>
    <name type="common">Rainbow trout</name>
    <name type="synonym">Salmo gairdneri</name>
    <dbReference type="NCBI Taxonomy" id="8022"/>
    <lineage>
        <taxon>Eukaryota</taxon>
        <taxon>Metazoa</taxon>
        <taxon>Chordata</taxon>
        <taxon>Craniata</taxon>
        <taxon>Vertebrata</taxon>
        <taxon>Euteleostomi</taxon>
        <taxon>Actinopterygii</taxon>
        <taxon>Neopterygii</taxon>
        <taxon>Teleostei</taxon>
        <taxon>Protacanthopterygii</taxon>
        <taxon>Salmoniformes</taxon>
        <taxon>Salmonidae</taxon>
        <taxon>Salmoninae</taxon>
        <taxon>Oncorhynchus</taxon>
    </lineage>
</organism>
<dbReference type="Ensembl" id="ENSOMYT00000157665.1">
    <property type="protein sequence ID" value="ENSOMYP00000121962.1"/>
    <property type="gene ID" value="ENSOMYG00000027651.2"/>
</dbReference>
<feature type="transmembrane region" description="Helical" evidence="13">
    <location>
        <begin position="793"/>
        <end position="814"/>
    </location>
</feature>
<dbReference type="PANTHER" id="PTHR11453">
    <property type="entry name" value="ANION EXCHANGE PROTEIN"/>
    <property type="match status" value="1"/>
</dbReference>
<feature type="transmembrane region" description="Helical" evidence="13">
    <location>
        <begin position="615"/>
        <end position="635"/>
    </location>
</feature>
<gene>
    <name evidence="17" type="primary">LOC110504803</name>
</gene>
<feature type="domain" description="Band 3 cytoplasmic" evidence="16">
    <location>
        <begin position="186"/>
        <end position="331"/>
    </location>
</feature>
<keyword evidence="9 13" id="KW-0406">Ion transport</keyword>
<evidence type="ECO:0000256" key="7">
    <source>
        <dbReference type="ARBA" id="ARBA00022692"/>
    </source>
</evidence>
<dbReference type="Gene3D" id="3.40.930.10">
    <property type="entry name" value="Mannitol-specific EII, Chain A"/>
    <property type="match status" value="1"/>
</dbReference>
<feature type="compositionally biased region" description="Basic residues" evidence="14">
    <location>
        <begin position="155"/>
        <end position="164"/>
    </location>
</feature>
<dbReference type="PANTHER" id="PTHR11453:SF15">
    <property type="entry name" value="ANION EXCHANGE PROTEIN 3"/>
    <property type="match status" value="1"/>
</dbReference>
<keyword evidence="18" id="KW-1185">Reference proteome</keyword>
<dbReference type="InterPro" id="IPR018241">
    <property type="entry name" value="Anion_exchange_CS"/>
</dbReference>
<dbReference type="FunFam" id="3.40.930.10:FF:000020">
    <property type="entry name" value="Anion exchange protein"/>
    <property type="match status" value="1"/>
</dbReference>
<keyword evidence="3 13" id="KW-0813">Transport</keyword>
<evidence type="ECO:0000256" key="3">
    <source>
        <dbReference type="ARBA" id="ARBA00022448"/>
    </source>
</evidence>
<dbReference type="GO" id="GO:0015701">
    <property type="term" value="P:bicarbonate transport"/>
    <property type="evidence" value="ECO:0007669"/>
    <property type="project" value="TreeGrafter"/>
</dbReference>
<dbReference type="GO" id="GO:0005452">
    <property type="term" value="F:solute:inorganic anion antiporter activity"/>
    <property type="evidence" value="ECO:0007669"/>
    <property type="project" value="InterPro"/>
</dbReference>
<keyword evidence="10 13" id="KW-0472">Membrane</keyword>
<evidence type="ECO:0000256" key="10">
    <source>
        <dbReference type="ARBA" id="ARBA00023136"/>
    </source>
</evidence>
<dbReference type="PRINTS" id="PR00165">
    <property type="entry name" value="ANIONEXCHNGR"/>
</dbReference>
<feature type="domain" description="Bicarbonate transporter-like transmembrane" evidence="15">
    <location>
        <begin position="502"/>
        <end position="674"/>
    </location>
</feature>
<evidence type="ECO:0000256" key="9">
    <source>
        <dbReference type="ARBA" id="ARBA00023065"/>
    </source>
</evidence>
<dbReference type="InterPro" id="IPR003020">
    <property type="entry name" value="HCO3_transpt_euk"/>
</dbReference>
<comment type="similarity">
    <text evidence="2 13">Belongs to the anion exchanger (TC 2.A.31) family.</text>
</comment>
<reference evidence="17" key="1">
    <citation type="submission" date="2020-07" db="EMBL/GenBank/DDBJ databases">
        <title>A long reads based de novo assembly of the rainbow trout Arlee double haploid line genome.</title>
        <authorList>
            <person name="Gao G."/>
            <person name="Palti Y."/>
        </authorList>
    </citation>
    <scope>NUCLEOTIDE SEQUENCE [LARGE SCALE GENOMIC DNA]</scope>
</reference>
<evidence type="ECO:0000313" key="18">
    <source>
        <dbReference type="Proteomes" id="UP000694395"/>
    </source>
</evidence>
<dbReference type="PRINTS" id="PR01231">
    <property type="entry name" value="HCO3TRNSPORT"/>
</dbReference>
<keyword evidence="6" id="KW-0039">Anion exchange</keyword>